<sequence length="167" mass="19212">MTKQTVAAKQAADIDDDREVIEVDPRQVQMQSEGQVYREWVIHLPEGADKSDLQTPSIWKRVQGDRSKSLIIKDKLTIFSSDESWFCEARVWKADRLGAHLRFSKISEFREASADLWSDEFHELKFETGHYFVYDKRSGARKFAQGFLTEESARTACIASYPKAVGM</sequence>
<reference evidence="1 2" key="1">
    <citation type="journal article" date="2016" name="Int. J. Syst. Evol. Microbiol.">
        <title>Labrenzia salina sp. nov., isolated from the rhizosphere of the halophyte Arthrocnemum macrostachyum.</title>
        <authorList>
            <person name="Camacho M."/>
            <person name="Redondo-Gomez S."/>
            <person name="Rodriguez-Llorente I."/>
            <person name="Rohde M."/>
            <person name="Sproer C."/>
            <person name="Schumann P."/>
            <person name="Klenk H.P."/>
            <person name="Montero-Calasanz M.D.C."/>
        </authorList>
    </citation>
    <scope>NUCLEOTIDE SEQUENCE [LARGE SCALE GENOMIC DNA]</scope>
    <source>
        <strain evidence="1 2">DSM 29163</strain>
    </source>
</reference>
<keyword evidence="2" id="KW-1185">Reference proteome</keyword>
<name>A0ABT3QYE3_9HYPH</name>
<evidence type="ECO:0000313" key="1">
    <source>
        <dbReference type="EMBL" id="MCX2721968.1"/>
    </source>
</evidence>
<dbReference type="RefSeq" id="WP_265961673.1">
    <property type="nucleotide sequence ID" value="NZ_JAPEVI010000003.1"/>
</dbReference>
<organism evidence="1 2">
    <name type="scientific">Roseibium salinum</name>
    <dbReference type="NCBI Taxonomy" id="1604349"/>
    <lineage>
        <taxon>Bacteria</taxon>
        <taxon>Pseudomonadati</taxon>
        <taxon>Pseudomonadota</taxon>
        <taxon>Alphaproteobacteria</taxon>
        <taxon>Hyphomicrobiales</taxon>
        <taxon>Stappiaceae</taxon>
        <taxon>Roseibium</taxon>
    </lineage>
</organism>
<dbReference type="Proteomes" id="UP001300261">
    <property type="component" value="Unassembled WGS sequence"/>
</dbReference>
<proteinExistence type="predicted"/>
<protein>
    <submittedName>
        <fullName evidence="1">Uncharacterized protein</fullName>
    </submittedName>
</protein>
<evidence type="ECO:0000313" key="2">
    <source>
        <dbReference type="Proteomes" id="UP001300261"/>
    </source>
</evidence>
<dbReference type="EMBL" id="JAPEVI010000003">
    <property type="protein sequence ID" value="MCX2721968.1"/>
    <property type="molecule type" value="Genomic_DNA"/>
</dbReference>
<accession>A0ABT3QYE3</accession>
<gene>
    <name evidence="1" type="ORF">ON753_06050</name>
</gene>
<comment type="caution">
    <text evidence="1">The sequence shown here is derived from an EMBL/GenBank/DDBJ whole genome shotgun (WGS) entry which is preliminary data.</text>
</comment>